<dbReference type="PANTHER" id="PTHR42820:SF1">
    <property type="entry name" value="SHORT-CHAIN DEHYDROGENASE_REDUCTASE FAMILY PROTEIN"/>
    <property type="match status" value="1"/>
</dbReference>
<dbReference type="Proteomes" id="UP001557485">
    <property type="component" value="Unassembled WGS sequence"/>
</dbReference>
<protein>
    <submittedName>
        <fullName evidence="1">SDR family oxidoreductase</fullName>
    </submittedName>
</protein>
<reference evidence="1 2" key="1">
    <citation type="journal article" date="2011" name="Int. J. Syst. Evol. Microbiol.">
        <title>Zhongshania antarctica gen. nov., sp. nov. and Zhongshania guokunii sp. nov., gammaproteobacteria respectively isolated from coastal attached (fast) ice and surface seawater of the Antarctic.</title>
        <authorList>
            <person name="Li H.J."/>
            <person name="Zhang X.Y."/>
            <person name="Chen C.X."/>
            <person name="Zhang Y.J."/>
            <person name="Gao Z.M."/>
            <person name="Yu Y."/>
            <person name="Chen X.L."/>
            <person name="Chen B."/>
            <person name="Zhang Y.Z."/>
        </authorList>
    </citation>
    <scope>NUCLEOTIDE SEQUENCE [LARGE SCALE GENOMIC DNA]</scope>
    <source>
        <strain evidence="1 2">ZS6-22T</strain>
    </source>
</reference>
<dbReference type="EMBL" id="JBFRYA010000001">
    <property type="protein sequence ID" value="MEX1667269.1"/>
    <property type="molecule type" value="Genomic_DNA"/>
</dbReference>
<keyword evidence="2" id="KW-1185">Reference proteome</keyword>
<sequence length="270" mass="28462">MGVEQFSFQGKRALIIGGATGMGAAVAELFMSLGGYAIVMDVADISFKVDQSIKVDLSDKVSVDNAISQIDGSLDAVFGCAGIAGGKPIIFVNFIGQRHIIDTLINSNRVEKGGAVAMISSVAGMSWMQNLPELLEFLAQDNWQSAADWMIGREETHNNYMFSKQAVNAYVANQSLNFLKKGVRINTVMPGPTDTPLARANAEQWLGFGSEYRAEAGVGPLSAEQVANTLLFLCSSAASGISGISVLVDSGHISSVVSGAYSDPVLSSLL</sequence>
<organism evidence="1 2">
    <name type="scientific">Zhongshania guokunii</name>
    <dbReference type="NCBI Taxonomy" id="641783"/>
    <lineage>
        <taxon>Bacteria</taxon>
        <taxon>Pseudomonadati</taxon>
        <taxon>Pseudomonadota</taxon>
        <taxon>Gammaproteobacteria</taxon>
        <taxon>Cellvibrionales</taxon>
        <taxon>Spongiibacteraceae</taxon>
        <taxon>Zhongshania</taxon>
    </lineage>
</organism>
<evidence type="ECO:0000313" key="1">
    <source>
        <dbReference type="EMBL" id="MEX1667269.1"/>
    </source>
</evidence>
<accession>A0ABV3U2R7</accession>
<name>A0ABV3U2R7_9GAMM</name>
<dbReference type="InterPro" id="IPR002347">
    <property type="entry name" value="SDR_fam"/>
</dbReference>
<dbReference type="RefSeq" id="WP_368379607.1">
    <property type="nucleotide sequence ID" value="NZ_JBFRYA010000001.1"/>
</dbReference>
<dbReference type="SUPFAM" id="SSF51735">
    <property type="entry name" value="NAD(P)-binding Rossmann-fold domains"/>
    <property type="match status" value="1"/>
</dbReference>
<dbReference type="PANTHER" id="PTHR42820">
    <property type="entry name" value="SHORT-CHAIN DEHYDROGENASE REDUCTASE"/>
    <property type="match status" value="1"/>
</dbReference>
<dbReference type="InterPro" id="IPR036291">
    <property type="entry name" value="NAD(P)-bd_dom_sf"/>
</dbReference>
<dbReference type="Gene3D" id="3.40.50.720">
    <property type="entry name" value="NAD(P)-binding Rossmann-like Domain"/>
    <property type="match status" value="1"/>
</dbReference>
<gene>
    <name evidence="1" type="ORF">AB4876_00020</name>
</gene>
<comment type="caution">
    <text evidence="1">The sequence shown here is derived from an EMBL/GenBank/DDBJ whole genome shotgun (WGS) entry which is preliminary data.</text>
</comment>
<dbReference type="Pfam" id="PF13561">
    <property type="entry name" value="adh_short_C2"/>
    <property type="match status" value="1"/>
</dbReference>
<evidence type="ECO:0000313" key="2">
    <source>
        <dbReference type="Proteomes" id="UP001557485"/>
    </source>
</evidence>
<dbReference type="PRINTS" id="PR00081">
    <property type="entry name" value="GDHRDH"/>
</dbReference>
<proteinExistence type="predicted"/>